<protein>
    <submittedName>
        <fullName evidence="1">Uncharacterized protein</fullName>
    </submittedName>
</protein>
<dbReference type="EnsemblPlants" id="OBART09G03480.1">
    <property type="protein sequence ID" value="OBART09G03480.1"/>
    <property type="gene ID" value="OBART09G03480"/>
</dbReference>
<organism evidence="1">
    <name type="scientific">Oryza barthii</name>
    <dbReference type="NCBI Taxonomy" id="65489"/>
    <lineage>
        <taxon>Eukaryota</taxon>
        <taxon>Viridiplantae</taxon>
        <taxon>Streptophyta</taxon>
        <taxon>Embryophyta</taxon>
        <taxon>Tracheophyta</taxon>
        <taxon>Spermatophyta</taxon>
        <taxon>Magnoliopsida</taxon>
        <taxon>Liliopsida</taxon>
        <taxon>Poales</taxon>
        <taxon>Poaceae</taxon>
        <taxon>BOP clade</taxon>
        <taxon>Oryzoideae</taxon>
        <taxon>Oryzeae</taxon>
        <taxon>Oryzinae</taxon>
        <taxon>Oryza</taxon>
    </lineage>
</organism>
<sequence>MHHHTTSFSLGGRIQVRVSSWESKSPELLKTITTCTQEEGHDVVFRNAQPSLLSALSKCQQEVNLWAVRFGPKDRDVILAWKNVISSSIHALN</sequence>
<reference evidence="1" key="2">
    <citation type="submission" date="2015-03" db="UniProtKB">
        <authorList>
            <consortium name="EnsemblPlants"/>
        </authorList>
    </citation>
    <scope>IDENTIFICATION</scope>
</reference>
<proteinExistence type="predicted"/>
<reference evidence="1" key="1">
    <citation type="journal article" date="2009" name="Rice">
        <title>De Novo Next Generation Sequencing of Plant Genomes.</title>
        <authorList>
            <person name="Rounsley S."/>
            <person name="Marri P.R."/>
            <person name="Yu Y."/>
            <person name="He R."/>
            <person name="Sisneros N."/>
            <person name="Goicoechea J.L."/>
            <person name="Lee S.J."/>
            <person name="Angelova A."/>
            <person name="Kudrna D."/>
            <person name="Luo M."/>
            <person name="Affourtit J."/>
            <person name="Desany B."/>
            <person name="Knight J."/>
            <person name="Niazi F."/>
            <person name="Egholm M."/>
            <person name="Wing R.A."/>
        </authorList>
    </citation>
    <scope>NUCLEOTIDE SEQUENCE [LARGE SCALE GENOMIC DNA]</scope>
    <source>
        <strain evidence="1">cv. IRGC 105608</strain>
    </source>
</reference>
<keyword evidence="2" id="KW-1185">Reference proteome</keyword>
<evidence type="ECO:0000313" key="2">
    <source>
        <dbReference type="Proteomes" id="UP000026960"/>
    </source>
</evidence>
<dbReference type="Gramene" id="OBART09G03480.1">
    <property type="protein sequence ID" value="OBART09G03480.1"/>
    <property type="gene ID" value="OBART09G03480"/>
</dbReference>
<dbReference type="PaxDb" id="65489-OBART09G03480.1"/>
<evidence type="ECO:0000313" key="1">
    <source>
        <dbReference type="EnsemblPlants" id="OBART09G03480.1"/>
    </source>
</evidence>
<dbReference type="HOGENOM" id="CLU_2403144_0_0_1"/>
<name>A0A0D3H4K6_9ORYZ</name>
<accession>A0A0D3H4K6</accession>
<dbReference type="Proteomes" id="UP000026960">
    <property type="component" value="Chromosome 9"/>
</dbReference>
<dbReference type="AlphaFoldDB" id="A0A0D3H4K6"/>